<dbReference type="PROSITE" id="PS51371">
    <property type="entry name" value="CBS"/>
    <property type="match status" value="2"/>
</dbReference>
<proteinExistence type="inferred from homology"/>
<evidence type="ECO:0000256" key="2">
    <source>
        <dbReference type="ARBA" id="ARBA00006337"/>
    </source>
</evidence>
<keyword evidence="11" id="KW-0732">Signal</keyword>
<dbReference type="InterPro" id="IPR002550">
    <property type="entry name" value="CNNM"/>
</dbReference>
<comment type="subcellular location">
    <subcellularLocation>
        <location evidence="1">Cell membrane</location>
        <topology evidence="1">Multi-pass membrane protein</topology>
    </subcellularLocation>
</comment>
<evidence type="ECO:0000256" key="5">
    <source>
        <dbReference type="ARBA" id="ARBA00022737"/>
    </source>
</evidence>
<protein>
    <submittedName>
        <fullName evidence="13">Hemolysin C</fullName>
    </submittedName>
</protein>
<dbReference type="EMBL" id="LR134479">
    <property type="protein sequence ID" value="VEI23139.1"/>
    <property type="molecule type" value="Genomic_DNA"/>
</dbReference>
<dbReference type="SUPFAM" id="SSF56176">
    <property type="entry name" value="FAD-binding/transporter-associated domain-like"/>
    <property type="match status" value="1"/>
</dbReference>
<dbReference type="InterPro" id="IPR044751">
    <property type="entry name" value="Ion_transp-like_CBS"/>
</dbReference>
<sequence>MTFFLLLSAAVLAATCAYTITAAETAFTYLPHQEAQELALKRPHTRLARVLEHATGGESERYTHPLRLARILSTAIASLTTMLAILELIDQHSVAAVLTLGVVSLVGYPLLSVGARATGRNRSVAVLKMLAAPTYYTALLLGPITRALDVLVRVFSPRRTPAAPEGVFAQEELREFLDRASEAETIEGDEAQIVQSVFEMDDTRIRSIMVPRTDMLTIEAGETLKNATTLFLRSGYSRMPVIGESTDDILGILYLKDAVRARLATADSAHGGEEPTIVSLMRPAHFEPESKPALDLLRRMQRESTHVAIVVDEYGGTAGMITLEDIIEELVGDISDEYDNEKPDYALQEDGSFKVSARLGVEQLGEIFGINLEDEEVDTVGGLLAKNLGKVPIVGAEVTVNGIHIRAISAGGRRHQIDTLLVWAQPPHEPEQNHSYEETDE</sequence>
<dbReference type="Pfam" id="PF00571">
    <property type="entry name" value="CBS"/>
    <property type="match status" value="2"/>
</dbReference>
<feature type="transmembrane region" description="Helical" evidence="10">
    <location>
        <begin position="68"/>
        <end position="86"/>
    </location>
</feature>
<dbReference type="AlphaFoldDB" id="A0A7Z9A583"/>
<keyword evidence="6 10" id="KW-1133">Transmembrane helix</keyword>
<evidence type="ECO:0000256" key="4">
    <source>
        <dbReference type="ARBA" id="ARBA00022692"/>
    </source>
</evidence>
<dbReference type="FunFam" id="3.10.580.10:FF:000002">
    <property type="entry name" value="Magnesium/cobalt efflux protein CorC"/>
    <property type="match status" value="1"/>
</dbReference>
<dbReference type="Pfam" id="PF03471">
    <property type="entry name" value="CorC_HlyC"/>
    <property type="match status" value="1"/>
</dbReference>
<feature type="signal peptide" evidence="11">
    <location>
        <begin position="1"/>
        <end position="22"/>
    </location>
</feature>
<evidence type="ECO:0000313" key="14">
    <source>
        <dbReference type="Proteomes" id="UP000282386"/>
    </source>
</evidence>
<dbReference type="PANTHER" id="PTHR22777:SF32">
    <property type="entry name" value="UPF0053 INNER MEMBRANE PROTEIN YFJD"/>
    <property type="match status" value="1"/>
</dbReference>
<evidence type="ECO:0000256" key="7">
    <source>
        <dbReference type="ARBA" id="ARBA00023122"/>
    </source>
</evidence>
<dbReference type="InterPro" id="IPR046342">
    <property type="entry name" value="CBS_dom_sf"/>
</dbReference>
<dbReference type="SMART" id="SM01091">
    <property type="entry name" value="CorC_HlyC"/>
    <property type="match status" value="1"/>
</dbReference>
<dbReference type="InterPro" id="IPR016169">
    <property type="entry name" value="FAD-bd_PCMH_sub2"/>
</dbReference>
<evidence type="ECO:0000256" key="9">
    <source>
        <dbReference type="PROSITE-ProRule" id="PRU00703"/>
    </source>
</evidence>
<dbReference type="CDD" id="cd04590">
    <property type="entry name" value="CBS_pair_CorC_HlyC_assoc"/>
    <property type="match status" value="1"/>
</dbReference>
<evidence type="ECO:0000259" key="12">
    <source>
        <dbReference type="PROSITE" id="PS51371"/>
    </source>
</evidence>
<name>A0A7Z9A583_9MICC</name>
<dbReference type="Gene3D" id="3.10.580.10">
    <property type="entry name" value="CBS-domain"/>
    <property type="match status" value="1"/>
</dbReference>
<accession>A0A7Z9A583</accession>
<evidence type="ECO:0000256" key="3">
    <source>
        <dbReference type="ARBA" id="ARBA00022475"/>
    </source>
</evidence>
<dbReference type="Pfam" id="PF01595">
    <property type="entry name" value="CNNM"/>
    <property type="match status" value="1"/>
</dbReference>
<dbReference type="InterPro" id="IPR000644">
    <property type="entry name" value="CBS_dom"/>
</dbReference>
<feature type="chain" id="PRO_5030647300" evidence="11">
    <location>
        <begin position="23"/>
        <end position="441"/>
    </location>
</feature>
<keyword evidence="4 10" id="KW-0812">Transmembrane</keyword>
<evidence type="ECO:0000256" key="10">
    <source>
        <dbReference type="SAM" id="Phobius"/>
    </source>
</evidence>
<keyword evidence="5" id="KW-0677">Repeat</keyword>
<dbReference type="SUPFAM" id="SSF54631">
    <property type="entry name" value="CBS-domain pair"/>
    <property type="match status" value="1"/>
</dbReference>
<dbReference type="Proteomes" id="UP000282386">
    <property type="component" value="Chromosome"/>
</dbReference>
<evidence type="ECO:0000256" key="1">
    <source>
        <dbReference type="ARBA" id="ARBA00004651"/>
    </source>
</evidence>
<gene>
    <name evidence="13" type="primary">tlyC</name>
    <name evidence="13" type="ORF">NCTC10207_01236</name>
</gene>
<keyword evidence="7 9" id="KW-0129">CBS domain</keyword>
<dbReference type="GO" id="GO:0050660">
    <property type="term" value="F:flavin adenine dinucleotide binding"/>
    <property type="evidence" value="ECO:0007669"/>
    <property type="project" value="InterPro"/>
</dbReference>
<feature type="domain" description="CBS" evidence="12">
    <location>
        <begin position="209"/>
        <end position="268"/>
    </location>
</feature>
<feature type="transmembrane region" description="Helical" evidence="10">
    <location>
        <begin position="93"/>
        <end position="115"/>
    </location>
</feature>
<dbReference type="InterPro" id="IPR036318">
    <property type="entry name" value="FAD-bd_PCMH-like_sf"/>
</dbReference>
<evidence type="ECO:0000313" key="13">
    <source>
        <dbReference type="EMBL" id="VEI23139.1"/>
    </source>
</evidence>
<reference evidence="13 14" key="1">
    <citation type="submission" date="2018-12" db="EMBL/GenBank/DDBJ databases">
        <authorList>
            <consortium name="Pathogen Informatics"/>
        </authorList>
    </citation>
    <scope>NUCLEOTIDE SEQUENCE [LARGE SCALE GENOMIC DNA]</scope>
    <source>
        <strain evidence="13 14">NCTC10207</strain>
    </source>
</reference>
<evidence type="ECO:0000256" key="11">
    <source>
        <dbReference type="SAM" id="SignalP"/>
    </source>
</evidence>
<dbReference type="RefSeq" id="WP_126500088.1">
    <property type="nucleotide sequence ID" value="NZ_LR134479.1"/>
</dbReference>
<keyword evidence="3" id="KW-1003">Cell membrane</keyword>
<keyword evidence="8 10" id="KW-0472">Membrane</keyword>
<organism evidence="13 14">
    <name type="scientific">Rothia aeria</name>
    <dbReference type="NCBI Taxonomy" id="172042"/>
    <lineage>
        <taxon>Bacteria</taxon>
        <taxon>Bacillati</taxon>
        <taxon>Actinomycetota</taxon>
        <taxon>Actinomycetes</taxon>
        <taxon>Micrococcales</taxon>
        <taxon>Micrococcaceae</taxon>
        <taxon>Rothia</taxon>
    </lineage>
</organism>
<comment type="similarity">
    <text evidence="2">Belongs to the UPF0053 family.</text>
</comment>
<dbReference type="InterPro" id="IPR005170">
    <property type="entry name" value="Transptr-assoc_dom"/>
</dbReference>
<dbReference type="Gene3D" id="3.30.465.10">
    <property type="match status" value="1"/>
</dbReference>
<dbReference type="SMART" id="SM00116">
    <property type="entry name" value="CBS"/>
    <property type="match status" value="2"/>
</dbReference>
<dbReference type="PANTHER" id="PTHR22777">
    <property type="entry name" value="HEMOLYSIN-RELATED"/>
    <property type="match status" value="1"/>
</dbReference>
<feature type="domain" description="CBS" evidence="12">
    <location>
        <begin position="280"/>
        <end position="337"/>
    </location>
</feature>
<evidence type="ECO:0000256" key="8">
    <source>
        <dbReference type="ARBA" id="ARBA00023136"/>
    </source>
</evidence>
<evidence type="ECO:0000256" key="6">
    <source>
        <dbReference type="ARBA" id="ARBA00022989"/>
    </source>
</evidence>
<dbReference type="GO" id="GO:0005886">
    <property type="term" value="C:plasma membrane"/>
    <property type="evidence" value="ECO:0007669"/>
    <property type="project" value="UniProtKB-SubCell"/>
</dbReference>